<gene>
    <name evidence="2" type="ORF">ACEZDB_00425</name>
</gene>
<evidence type="ECO:0000313" key="2">
    <source>
        <dbReference type="EMBL" id="MFC1429128.1"/>
    </source>
</evidence>
<accession>A0ABV6WSW0</accession>
<comment type="caution">
    <text evidence="2">The sequence shown here is derived from an EMBL/GenBank/DDBJ whole genome shotgun (WGS) entry which is preliminary data.</text>
</comment>
<proteinExistence type="predicted"/>
<dbReference type="InterPro" id="IPR041657">
    <property type="entry name" value="HTH_17"/>
</dbReference>
<feature type="domain" description="Helix-turn-helix" evidence="1">
    <location>
        <begin position="7"/>
        <end position="55"/>
    </location>
</feature>
<evidence type="ECO:0000259" key="1">
    <source>
        <dbReference type="Pfam" id="PF12728"/>
    </source>
</evidence>
<name>A0ABV6WSW0_9ACTN</name>
<evidence type="ECO:0000313" key="3">
    <source>
        <dbReference type="Proteomes" id="UP001592530"/>
    </source>
</evidence>
<dbReference type="RefSeq" id="WP_380547459.1">
    <property type="nucleotide sequence ID" value="NZ_JBHEZY010000001.1"/>
</dbReference>
<dbReference type="Proteomes" id="UP001592530">
    <property type="component" value="Unassembled WGS sequence"/>
</dbReference>
<dbReference type="Pfam" id="PF12728">
    <property type="entry name" value="HTH_17"/>
    <property type="match status" value="1"/>
</dbReference>
<dbReference type="EMBL" id="JBHEZY010000001">
    <property type="protein sequence ID" value="MFC1429128.1"/>
    <property type="molecule type" value="Genomic_DNA"/>
</dbReference>
<dbReference type="InterPro" id="IPR009061">
    <property type="entry name" value="DNA-bd_dom_put_sf"/>
</dbReference>
<sequence length="65" mass="7780">MDPFDGWITSEDACTRLGITWRTLYGQHRKSSDFPVPRKVGRTLLWNAAELDAWRIRHPKRKRRE</sequence>
<protein>
    <submittedName>
        <fullName evidence="2">Helix-turn-helix transcriptional regulator</fullName>
    </submittedName>
</protein>
<reference evidence="2 3" key="1">
    <citation type="submission" date="2024-09" db="EMBL/GenBank/DDBJ databases">
        <authorList>
            <person name="Lee S.D."/>
        </authorList>
    </citation>
    <scope>NUCLEOTIDE SEQUENCE [LARGE SCALE GENOMIC DNA]</scope>
    <source>
        <strain evidence="2 3">N1-3</strain>
    </source>
</reference>
<organism evidence="2 3">
    <name type="scientific">Streptacidiphilus alkalitolerans</name>
    <dbReference type="NCBI Taxonomy" id="3342712"/>
    <lineage>
        <taxon>Bacteria</taxon>
        <taxon>Bacillati</taxon>
        <taxon>Actinomycetota</taxon>
        <taxon>Actinomycetes</taxon>
        <taxon>Kitasatosporales</taxon>
        <taxon>Streptomycetaceae</taxon>
        <taxon>Streptacidiphilus</taxon>
    </lineage>
</organism>
<dbReference type="SUPFAM" id="SSF46955">
    <property type="entry name" value="Putative DNA-binding domain"/>
    <property type="match status" value="1"/>
</dbReference>